<dbReference type="HOGENOM" id="CLU_109730_0_0_6"/>
<dbReference type="InterPro" id="IPR013078">
    <property type="entry name" value="His_Pase_superF_clade-1"/>
</dbReference>
<reference evidence="1 2" key="1">
    <citation type="journal article" date="2013" name="Genome Announc.">
        <title>Genome Sequence of the Obligate Gammaproteobacterial Methanotroph Methylomicrobium album Strain BG8.</title>
        <authorList>
            <person name="Kits K.D."/>
            <person name="Kalyuzhnaya M.G."/>
            <person name="Klotz M.G."/>
            <person name="Jetten M.S."/>
            <person name="Op den Camp H.J."/>
            <person name="Vuilleumier S."/>
            <person name="Bringel F."/>
            <person name="Dispirito A.A."/>
            <person name="Murrell J.C."/>
            <person name="Bruce D."/>
            <person name="Cheng J.F."/>
            <person name="Copeland A."/>
            <person name="Goodwin L."/>
            <person name="Hauser L."/>
            <person name="Lajus A."/>
            <person name="Land M.L."/>
            <person name="Lapidus A."/>
            <person name="Lucas S."/>
            <person name="Medigue C."/>
            <person name="Pitluck S."/>
            <person name="Woyke T."/>
            <person name="Zeytun A."/>
            <person name="Stein L.Y."/>
        </authorList>
    </citation>
    <scope>NUCLEOTIDE SEQUENCE [LARGE SCALE GENOMIC DNA]</scope>
    <source>
        <strain evidence="1 2">BG8</strain>
    </source>
</reference>
<dbReference type="InterPro" id="IPR029033">
    <property type="entry name" value="His_PPase_superfam"/>
</dbReference>
<name>H8GJG7_METAL</name>
<dbReference type="EMBL" id="CM001475">
    <property type="protein sequence ID" value="EIC30327.1"/>
    <property type="molecule type" value="Genomic_DNA"/>
</dbReference>
<evidence type="ECO:0000313" key="1">
    <source>
        <dbReference type="EMBL" id="EIC30327.1"/>
    </source>
</evidence>
<dbReference type="Proteomes" id="UP000005090">
    <property type="component" value="Chromosome"/>
</dbReference>
<evidence type="ECO:0000313" key="2">
    <source>
        <dbReference type="Proteomes" id="UP000005090"/>
    </source>
</evidence>
<dbReference type="STRING" id="686340.Metal_2613"/>
<dbReference type="eggNOG" id="COG0406">
    <property type="taxonomic scope" value="Bacteria"/>
</dbReference>
<gene>
    <name evidence="1" type="ORF">Metal_2613</name>
</gene>
<dbReference type="Gene3D" id="3.40.50.1240">
    <property type="entry name" value="Phosphoglycerate mutase-like"/>
    <property type="match status" value="1"/>
</dbReference>
<sequence length="188" mass="21391">MKIILVRHGEPDLPFWRNVKASEFQQWIKFYNSAGIKKENLPPKEVCEVVSDCSTVVCSDLPRSIESAKALGVTTVNYIDPIFREMGLPYVDWNFPKLSPTIWATLFRLLWFAGFSRNSESLKSGKLRATGAAEKLKDFAHEHGSVTFVGHGMINRFLANELLSSGWRGPLNPGKRYWEFGVYEYINA</sequence>
<dbReference type="AlphaFoldDB" id="H8GJG7"/>
<dbReference type="SUPFAM" id="SSF53254">
    <property type="entry name" value="Phosphoglycerate mutase-like"/>
    <property type="match status" value="1"/>
</dbReference>
<proteinExistence type="predicted"/>
<protein>
    <submittedName>
        <fullName evidence="1">Fructose-2,6-bisphosphatase</fullName>
    </submittedName>
</protein>
<accession>H8GJG7</accession>
<organism evidence="1 2">
    <name type="scientific">Methylomicrobium album BG8</name>
    <dbReference type="NCBI Taxonomy" id="686340"/>
    <lineage>
        <taxon>Bacteria</taxon>
        <taxon>Pseudomonadati</taxon>
        <taxon>Pseudomonadota</taxon>
        <taxon>Gammaproteobacteria</taxon>
        <taxon>Methylococcales</taxon>
        <taxon>Methylococcaceae</taxon>
        <taxon>Methylomicrobium</taxon>
    </lineage>
</organism>
<dbReference type="RefSeq" id="WP_005372891.1">
    <property type="nucleotide sequence ID" value="NZ_CM001475.1"/>
</dbReference>
<dbReference type="Pfam" id="PF00300">
    <property type="entry name" value="His_Phos_1"/>
    <property type="match status" value="1"/>
</dbReference>
<keyword evidence="2" id="KW-1185">Reference proteome</keyword>